<dbReference type="RefSeq" id="WP_013719407.1">
    <property type="nucleotide sequence ID" value="NC_015416.1"/>
</dbReference>
<dbReference type="EMBL" id="CP002565">
    <property type="protein sequence ID" value="AEB68363.1"/>
    <property type="molecule type" value="Genomic_DNA"/>
</dbReference>
<gene>
    <name evidence="1" type="ordered locus">MCON_1748</name>
</gene>
<dbReference type="STRING" id="990316.MCON_1748"/>
<dbReference type="Proteomes" id="UP000007807">
    <property type="component" value="Chromosome"/>
</dbReference>
<organism evidence="1 2">
    <name type="scientific">Methanothrix soehngenii (strain ATCC 5969 / DSM 3671 / JCM 10134 / NBRC 103675 / OCM 69 / GP-6)</name>
    <name type="common">Methanosaeta concilii</name>
    <dbReference type="NCBI Taxonomy" id="990316"/>
    <lineage>
        <taxon>Archaea</taxon>
        <taxon>Methanobacteriati</taxon>
        <taxon>Methanobacteriota</taxon>
        <taxon>Stenosarchaea group</taxon>
        <taxon>Methanomicrobia</taxon>
        <taxon>Methanotrichales</taxon>
        <taxon>Methanotrichaceae</taxon>
        <taxon>Methanothrix</taxon>
    </lineage>
</organism>
<name>F4BVC9_METSG</name>
<evidence type="ECO:0000313" key="2">
    <source>
        <dbReference type="Proteomes" id="UP000007807"/>
    </source>
</evidence>
<reference evidence="1 2" key="1">
    <citation type="journal article" date="2011" name="J. Bacteriol.">
        <title>Complete genome sequence of Methanosaeta concilii, a specialist in aceticlastic methanogenesis.</title>
        <authorList>
            <person name="Barber R.D."/>
            <person name="Zhang L."/>
            <person name="Harnack M."/>
            <person name="Olson M.V."/>
            <person name="Kaul R."/>
            <person name="Ingram-Smith C."/>
            <person name="Smith K.S."/>
        </authorList>
    </citation>
    <scope>NUCLEOTIDE SEQUENCE [LARGE SCALE GENOMIC DNA]</scope>
    <source>
        <strain evidence="2">ATCC 5969 / DSM 3671 / JCM 10134 / NBRC 103675 / OCM 69 / GP-6</strain>
    </source>
</reference>
<accession>F4BVC9</accession>
<sequence>MFAEYIQAALRNAKYEPLEDGTYMATVAGLQGVIAVGDTIEECRDDLIGAIEGWVALGLRLGHPIPPIDGIDINVSVEPVPIVE</sequence>
<dbReference type="OrthoDB" id="121930at2157"/>
<evidence type="ECO:0000313" key="1">
    <source>
        <dbReference type="EMBL" id="AEB68363.1"/>
    </source>
</evidence>
<protein>
    <recommendedName>
        <fullName evidence="3">Type II toxin-antitoxin system HicB family antitoxin</fullName>
    </recommendedName>
</protein>
<dbReference type="HOGENOM" id="CLU_168720_1_0_2"/>
<dbReference type="SUPFAM" id="SSF143100">
    <property type="entry name" value="TTHA1013/TTHA0281-like"/>
    <property type="match status" value="1"/>
</dbReference>
<proteinExistence type="predicted"/>
<dbReference type="InterPro" id="IPR049389">
    <property type="entry name" value="TTHA0281-like"/>
</dbReference>
<dbReference type="GeneID" id="10461298"/>
<evidence type="ECO:0008006" key="3">
    <source>
        <dbReference type="Google" id="ProtNLM"/>
    </source>
</evidence>
<dbReference type="AlphaFoldDB" id="F4BVC9"/>
<dbReference type="KEGG" id="mcj:MCON_1748"/>
<dbReference type="InParanoid" id="F4BVC9"/>
<dbReference type="Gene3D" id="3.30.160.250">
    <property type="match status" value="1"/>
</dbReference>
<dbReference type="Pfam" id="PF21748">
    <property type="entry name" value="UPF0150"/>
    <property type="match status" value="1"/>
</dbReference>
<dbReference type="InterPro" id="IPR035069">
    <property type="entry name" value="TTHA1013/TTHA0281-like"/>
</dbReference>
<keyword evidence="2" id="KW-1185">Reference proteome</keyword>